<evidence type="ECO:0000259" key="3">
    <source>
        <dbReference type="PROSITE" id="PS51208"/>
    </source>
</evidence>
<feature type="domain" description="Autotransporter" evidence="3">
    <location>
        <begin position="1056"/>
        <end position="1339"/>
    </location>
</feature>
<organism evidence="4 5">
    <name type="scientific">Fusobacterium vincentii 4_1_13</name>
    <dbReference type="NCBI Taxonomy" id="469606"/>
    <lineage>
        <taxon>Bacteria</taxon>
        <taxon>Fusobacteriati</taxon>
        <taxon>Fusobacteriota</taxon>
        <taxon>Fusobacteriia</taxon>
        <taxon>Fusobacteriales</taxon>
        <taxon>Fusobacteriaceae</taxon>
        <taxon>Fusobacterium</taxon>
    </lineage>
</organism>
<dbReference type="Pfam" id="PF03797">
    <property type="entry name" value="Autotransporter"/>
    <property type="match status" value="1"/>
</dbReference>
<evidence type="ECO:0000256" key="1">
    <source>
        <dbReference type="SAM" id="Coils"/>
    </source>
</evidence>
<dbReference type="Proteomes" id="UP000004925">
    <property type="component" value="Unassembled WGS sequence"/>
</dbReference>
<reference evidence="4 5" key="1">
    <citation type="submission" date="2011-10" db="EMBL/GenBank/DDBJ databases">
        <title>The Genome Sequence of Fusobacterium sp. 4_1_13.</title>
        <authorList>
            <consortium name="The Broad Institute Genome Sequencing Platform"/>
            <person name="Earl A."/>
            <person name="Ward D."/>
            <person name="Feldgarden M."/>
            <person name="Gevers D."/>
            <person name="Strauss J."/>
            <person name="Ambrose C."/>
            <person name="Allen-Vercoe E."/>
            <person name="Young S.K."/>
            <person name="Zeng Q."/>
            <person name="Gargeya S."/>
            <person name="Fitzgerald M."/>
            <person name="Haas B."/>
            <person name="Abouelleil A."/>
            <person name="Alvarado L."/>
            <person name="Arachchi H.M."/>
            <person name="Berlin A."/>
            <person name="Brown A."/>
            <person name="Chapman S.B."/>
            <person name="Chen Z."/>
            <person name="Dunbar C."/>
            <person name="Freedman E."/>
            <person name="Gearin G."/>
            <person name="Goldberg J."/>
            <person name="Griggs A."/>
            <person name="Gujja S."/>
            <person name="Heiman D."/>
            <person name="Howarth C."/>
            <person name="Larson L."/>
            <person name="Lui A."/>
            <person name="MacDonald P.J."/>
            <person name="Montmayeur A."/>
            <person name="Murphy C."/>
            <person name="Neiman D."/>
            <person name="Pearson M."/>
            <person name="Priest M."/>
            <person name="Roberts A."/>
            <person name="Saif S."/>
            <person name="Shea T."/>
            <person name="Shenoy N."/>
            <person name="Sisk P."/>
            <person name="Stolte C."/>
            <person name="Sykes S."/>
            <person name="Wortman J."/>
            <person name="Nusbaum C."/>
            <person name="Birren B."/>
        </authorList>
    </citation>
    <scope>NUCLEOTIDE SEQUENCE [LARGE SCALE GENOMIC DNA]</scope>
    <source>
        <strain evidence="4 5">4_1_13</strain>
    </source>
</reference>
<protein>
    <recommendedName>
        <fullName evidence="3">Autotransporter domain-containing protein</fullName>
    </recommendedName>
</protein>
<keyword evidence="1" id="KW-0175">Coiled coil</keyword>
<gene>
    <name evidence="4" type="ORF">FSCG_00100</name>
</gene>
<dbReference type="InterPro" id="IPR036709">
    <property type="entry name" value="Autotransporte_beta_dom_sf"/>
</dbReference>
<dbReference type="EMBL" id="ACDE02000013">
    <property type="protein sequence ID" value="EEO39387.1"/>
    <property type="molecule type" value="Genomic_DNA"/>
</dbReference>
<dbReference type="InterPro" id="IPR005546">
    <property type="entry name" value="Autotransporte_beta"/>
</dbReference>
<dbReference type="SUPFAM" id="SSF103515">
    <property type="entry name" value="Autotransporter"/>
    <property type="match status" value="1"/>
</dbReference>
<comment type="caution">
    <text evidence="4">The sequence shown here is derived from an EMBL/GenBank/DDBJ whole genome shotgun (WGS) entry which is preliminary data.</text>
</comment>
<feature type="chain" id="PRO_5005624847" description="Autotransporter domain-containing protein" evidence="2">
    <location>
        <begin position="21"/>
        <end position="1339"/>
    </location>
</feature>
<dbReference type="eggNOG" id="ENOG5033JZW">
    <property type="taxonomic scope" value="Bacteria"/>
</dbReference>
<evidence type="ECO:0000313" key="5">
    <source>
        <dbReference type="Proteomes" id="UP000004925"/>
    </source>
</evidence>
<accession>A0A0M1VSI4</accession>
<dbReference type="HOGENOM" id="CLU_005888_0_0_0"/>
<name>A0A0M1VSI4_FUSVC</name>
<sequence length="1339" mass="152880">MKHKFLTIIVLALLANQVHAKQSIYSPRGHYRIPLQNENVETFEGGAYENLLRIVDEYNRQRGINRSYFYKSTNKELRLHDNVDLIPVVQYTGDEERGNYGTTQLDKKNNLTKGYVDLPSIIEKRTDALKQNGTYDNFSYTTMGNQKRFYFGNGNVANDIIIKESNDFNKELENQKKAKTDKYLIDGGYQSINYANRNQLGITMDEYYKRIDGKSNDEVRKFLLEKLKEKRPDLNVYEKDGELYTKENGKEWKVYYKIEPVSKERTSTNGQIIKDSEKFEDTVYTNIYVYKPNNDPQNSTGRILYTKKGDIIVEDKLNYNNDININTGFNRERSLQDIIDFAKTGKTLPADASANEKNIYQYVRDKENVKAGTMSQSAFNAKWVTPFGEGSTFQSDIQAYMKDVVIKEKELEPLKKAYEDNKKKWDDIQKDPDFKNMGNNYIFFDPNPPSWITQEDIDYIMKKYKYTPRQIQLAKDFFKYKALTSAAGTAKTNKEIEIEDLAKKYGFFLGSTTNPAENKWVGKFLQNSHISLTKTGKKIEFRGQGKILGKVDLGRGENELLIAEASTGRFGTNIILGPYASLHGIKFVRVGGKSSSNEGNASLSGRTSLTLDLDPTKKNAEGHLYQHALKDSDPNIVFIQGNTAIGRTDGLTNPMKDRNQFEVELMVSRLSEDSIIDMGRKIHYKYTNKILGESWDMHIPFISDSIAHSVIDNHKYSKNGNSLLEVKVKDEIKRLDKEENDVYRSIKNAKVLNLLQPTLTTTNKKTKFSVKDEKKEENKKLALFEYLVEKKPEDILKDLSEFNLDNDRKQEAINKINKLQNSPLVNVTKRKLQKLNELHQKEEYKKIDLGKFINPYNNGFDITMPMANISEIWTDYDNFYLKSADYKNSEAGKAEEKQIKNRAEETLKEIKNIVDKIDKNTLANLATQYPEAELGSIVSLINDIKALNNTNQEGMRSLYNKVIGLKKNIDKQLAYKKNLLEELEKSITGYQNNEQTLYRDLRGMLHYTLREEEALKELKDMLSQLKDTNIYSKVNKIAKNEISTYTNIPFDVNRSLIEKKHYTRGGFISSRTVQDNFKGNIYTAYGIYEYKFKENASMGFMVGGANTNHKITHSKRSAESTPTDSTVKGTSAYLGTYFNQEVISPKINWISGLGAQYGSYKTERHLRNNYQGFDSKGKVKVKGLNTYTGFVISYPIQEDVALQFKGILSYTFLKQGKVKENNGLAIDVGSKNYNYLDSEVGVGMSKTLYDIDGKSNLTASISGISGLYGYKNDDLKARIAGSTSSFNIKGDRVKKDAVKILIDYNVQKATGFNYGLEGTYISNSAESNVKIGVKAGYVF</sequence>
<proteinExistence type="predicted"/>
<feature type="coiled-coil region" evidence="1">
    <location>
        <begin position="893"/>
        <end position="920"/>
    </location>
</feature>
<feature type="coiled-coil region" evidence="1">
    <location>
        <begin position="966"/>
        <end position="1028"/>
    </location>
</feature>
<dbReference type="RefSeq" id="WP_008802474.1">
    <property type="nucleotide sequence ID" value="NZ_KQ235735.1"/>
</dbReference>
<evidence type="ECO:0000256" key="2">
    <source>
        <dbReference type="SAM" id="SignalP"/>
    </source>
</evidence>
<feature type="signal peptide" evidence="2">
    <location>
        <begin position="1"/>
        <end position="20"/>
    </location>
</feature>
<dbReference type="PROSITE" id="PS51208">
    <property type="entry name" value="AUTOTRANSPORTER"/>
    <property type="match status" value="1"/>
</dbReference>
<keyword evidence="2" id="KW-0732">Signal</keyword>
<evidence type="ECO:0000313" key="4">
    <source>
        <dbReference type="EMBL" id="EEO39387.1"/>
    </source>
</evidence>
<dbReference type="Gene3D" id="2.40.128.130">
    <property type="entry name" value="Autotransporter beta-domain"/>
    <property type="match status" value="1"/>
</dbReference>